<gene>
    <name evidence="1" type="ORF">JCM9152_3170</name>
</gene>
<name>W4QHT5_9BACI</name>
<evidence type="ECO:0000313" key="1">
    <source>
        <dbReference type="EMBL" id="GAE31685.1"/>
    </source>
</evidence>
<dbReference type="InterPro" id="IPR020534">
    <property type="entry name" value="Uncharacterised_YqxA"/>
</dbReference>
<sequence length="107" mass="11885">MKRALLSIAVVSLFLLFGILLGVQLVSEELGIDKPIPLEMNQIETKLQNESYEEIVDKGEKVEEIGRFNFFSDLGEGIATGLNKLSRACLSRMVSTIYYLNGNEASN</sequence>
<dbReference type="STRING" id="1236971.JCM9152_3170"/>
<dbReference type="EMBL" id="BAUU01000022">
    <property type="protein sequence ID" value="GAE31685.1"/>
    <property type="molecule type" value="Genomic_DNA"/>
</dbReference>
<dbReference type="AlphaFoldDB" id="W4QHT5"/>
<reference evidence="1" key="1">
    <citation type="journal article" date="2014" name="Genome Announc.">
        <title>Draft Genome Sequences of Three Alkaliphilic Bacillus Strains, Bacillus wakoensis JCM 9140T, Bacillus akibai JCM 9157T, and Bacillus hemicellulosilyticus JCM 9152T.</title>
        <authorList>
            <person name="Yuki M."/>
            <person name="Oshima K."/>
            <person name="Suda W."/>
            <person name="Oshida Y."/>
            <person name="Kitamura K."/>
            <person name="Iida T."/>
            <person name="Hattori M."/>
            <person name="Ohkuma M."/>
        </authorList>
    </citation>
    <scope>NUCLEOTIDE SEQUENCE [LARGE SCALE GENOMIC DNA]</scope>
    <source>
        <strain evidence="1">JCM 9152</strain>
    </source>
</reference>
<comment type="caution">
    <text evidence="1">The sequence shown here is derived from an EMBL/GenBank/DDBJ whole genome shotgun (WGS) entry which is preliminary data.</text>
</comment>
<keyword evidence="2" id="KW-1185">Reference proteome</keyword>
<accession>W4QHT5</accession>
<organism evidence="1 2">
    <name type="scientific">Halalkalibacter hemicellulosilyticusJCM 9152</name>
    <dbReference type="NCBI Taxonomy" id="1236971"/>
    <lineage>
        <taxon>Bacteria</taxon>
        <taxon>Bacillati</taxon>
        <taxon>Bacillota</taxon>
        <taxon>Bacilli</taxon>
        <taxon>Bacillales</taxon>
        <taxon>Bacillaceae</taxon>
        <taxon>Halalkalibacter</taxon>
    </lineage>
</organism>
<dbReference type="OrthoDB" id="2943599at2"/>
<evidence type="ECO:0000313" key="2">
    <source>
        <dbReference type="Proteomes" id="UP000018895"/>
    </source>
</evidence>
<proteinExistence type="predicted"/>
<dbReference type="Proteomes" id="UP000018895">
    <property type="component" value="Unassembled WGS sequence"/>
</dbReference>
<dbReference type="RefSeq" id="WP_035345674.1">
    <property type="nucleotide sequence ID" value="NZ_BAUU01000022.1"/>
</dbReference>
<protein>
    <submittedName>
        <fullName evidence="1">Uncharacterized protein</fullName>
    </submittedName>
</protein>
<dbReference type="Pfam" id="PF12438">
    <property type="entry name" value="DUF3679"/>
    <property type="match status" value="1"/>
</dbReference>